<dbReference type="EMBL" id="CAJNOI010000171">
    <property type="protein sequence ID" value="CAF1153508.1"/>
    <property type="molecule type" value="Genomic_DNA"/>
</dbReference>
<feature type="compositionally biased region" description="Basic and acidic residues" evidence="1">
    <location>
        <begin position="15"/>
        <end position="30"/>
    </location>
</feature>
<evidence type="ECO:0000256" key="1">
    <source>
        <dbReference type="SAM" id="MobiDB-lite"/>
    </source>
</evidence>
<feature type="region of interest" description="Disordered" evidence="1">
    <location>
        <begin position="1"/>
        <end position="30"/>
    </location>
</feature>
<proteinExistence type="predicted"/>
<gene>
    <name evidence="2" type="ORF">BJG266_LOCUS24228</name>
</gene>
<sequence>MKRKASSSHKTKRTKVSEDEFSEKSNGDCTDLKKKENELQKKISFVWLDANIKENERIQTSIRRLKLIARCALATDNYDEYEQCNVIVFLKGGINNFQFILIDITKHLNKCAFDMLTTLIAMVANAIFIYDDNSTTDFDQLPDKPTFLIISSSVAAKMKNKPQQTKATFILEEDKNKVDYRERFGNGEDLIFELADVVYQCYKKEANQCSLSGDMKTAKIKEEQAKQVHSNLKRAYISTSDNNRIIQGRK</sequence>
<name>A0A814T0H4_9BILA</name>
<evidence type="ECO:0000313" key="3">
    <source>
        <dbReference type="Proteomes" id="UP000663877"/>
    </source>
</evidence>
<evidence type="ECO:0000313" key="2">
    <source>
        <dbReference type="EMBL" id="CAF1153508.1"/>
    </source>
</evidence>
<feature type="compositionally biased region" description="Basic residues" evidence="1">
    <location>
        <begin position="1"/>
        <end position="14"/>
    </location>
</feature>
<dbReference type="AlphaFoldDB" id="A0A814T0H4"/>
<comment type="caution">
    <text evidence="2">The sequence shown here is derived from an EMBL/GenBank/DDBJ whole genome shotgun (WGS) entry which is preliminary data.</text>
</comment>
<accession>A0A814T0H4</accession>
<organism evidence="2 3">
    <name type="scientific">Adineta steineri</name>
    <dbReference type="NCBI Taxonomy" id="433720"/>
    <lineage>
        <taxon>Eukaryota</taxon>
        <taxon>Metazoa</taxon>
        <taxon>Spiralia</taxon>
        <taxon>Gnathifera</taxon>
        <taxon>Rotifera</taxon>
        <taxon>Eurotatoria</taxon>
        <taxon>Bdelloidea</taxon>
        <taxon>Adinetida</taxon>
        <taxon>Adinetidae</taxon>
        <taxon>Adineta</taxon>
    </lineage>
</organism>
<protein>
    <submittedName>
        <fullName evidence="2">Uncharacterized protein</fullName>
    </submittedName>
</protein>
<dbReference type="Proteomes" id="UP000663877">
    <property type="component" value="Unassembled WGS sequence"/>
</dbReference>
<reference evidence="2" key="1">
    <citation type="submission" date="2021-02" db="EMBL/GenBank/DDBJ databases">
        <authorList>
            <person name="Nowell W R."/>
        </authorList>
    </citation>
    <scope>NUCLEOTIDE SEQUENCE</scope>
</reference>